<dbReference type="Pfam" id="PF03364">
    <property type="entry name" value="Polyketide_cyc"/>
    <property type="match status" value="1"/>
</dbReference>
<dbReference type="InterPro" id="IPR023393">
    <property type="entry name" value="START-like_dom_sf"/>
</dbReference>
<proteinExistence type="predicted"/>
<feature type="domain" description="Coenzyme Q-binding protein COQ10 START" evidence="2">
    <location>
        <begin position="10"/>
        <end position="130"/>
    </location>
</feature>
<evidence type="ECO:0000313" key="4">
    <source>
        <dbReference type="Proteomes" id="UP000184357"/>
    </source>
</evidence>
<dbReference type="RefSeq" id="WP_073310825.1">
    <property type="nucleotide sequence ID" value="NZ_FQWV01000009.1"/>
</dbReference>
<evidence type="ECO:0000259" key="2">
    <source>
        <dbReference type="Pfam" id="PF03364"/>
    </source>
</evidence>
<feature type="compositionally biased region" description="Basic and acidic residues" evidence="1">
    <location>
        <begin position="78"/>
        <end position="88"/>
    </location>
</feature>
<name>A0A1M5U202_9EURY</name>
<accession>A0A1M5U202</accession>
<evidence type="ECO:0000313" key="3">
    <source>
        <dbReference type="EMBL" id="SHH56876.1"/>
    </source>
</evidence>
<dbReference type="STRING" id="43928.SAMN05443636_2880"/>
<dbReference type="AlphaFoldDB" id="A0A1M5U202"/>
<evidence type="ECO:0000256" key="1">
    <source>
        <dbReference type="SAM" id="MobiDB-lite"/>
    </source>
</evidence>
<dbReference type="Proteomes" id="UP000184357">
    <property type="component" value="Unassembled WGS sequence"/>
</dbReference>
<reference evidence="3 4" key="1">
    <citation type="submission" date="2016-11" db="EMBL/GenBank/DDBJ databases">
        <authorList>
            <person name="Jaros S."/>
            <person name="Januszkiewicz K."/>
            <person name="Wedrychowicz H."/>
        </authorList>
    </citation>
    <scope>NUCLEOTIDE SEQUENCE [LARGE SCALE GENOMIC DNA]</scope>
    <source>
        <strain evidence="3 4">DSM 9297</strain>
    </source>
</reference>
<protein>
    <submittedName>
        <fullName evidence="3">Ligand-binding SRPBCC domain-containing protein</fullName>
    </submittedName>
</protein>
<dbReference type="Gene3D" id="3.30.530.20">
    <property type="match status" value="1"/>
</dbReference>
<feature type="region of interest" description="Disordered" evidence="1">
    <location>
        <begin position="66"/>
        <end position="88"/>
    </location>
</feature>
<organism evidence="3 4">
    <name type="scientific">Halobaculum gomorrense</name>
    <dbReference type="NCBI Taxonomy" id="43928"/>
    <lineage>
        <taxon>Archaea</taxon>
        <taxon>Methanobacteriati</taxon>
        <taxon>Methanobacteriota</taxon>
        <taxon>Stenosarchaea group</taxon>
        <taxon>Halobacteria</taxon>
        <taxon>Halobacteriales</taxon>
        <taxon>Haloferacaceae</taxon>
        <taxon>Halobaculum</taxon>
    </lineage>
</organism>
<sequence length="161" mass="18246">MATYRRRVRVAAPFDEVWEFHSDIGGLEALTPGFMNLRVDRVVGPDGEEDPGVLAAGTAIEMSARPFGVGPRQSWTSRIEEREADPDAGRARFVDTMDGGPFPTWRHTHRFYERGAETVVDDEVRYELPGGALGRRASPLGWVGFEPMFRFRHRKTRELLE</sequence>
<dbReference type="OrthoDB" id="10357at2157"/>
<gene>
    <name evidence="3" type="ORF">SAMN05443636_2880</name>
</gene>
<keyword evidence="4" id="KW-1185">Reference proteome</keyword>
<dbReference type="InterPro" id="IPR005031">
    <property type="entry name" value="COQ10_START"/>
</dbReference>
<dbReference type="SUPFAM" id="SSF55961">
    <property type="entry name" value="Bet v1-like"/>
    <property type="match status" value="1"/>
</dbReference>
<dbReference type="CDD" id="cd07820">
    <property type="entry name" value="SRPBCC_3"/>
    <property type="match status" value="1"/>
</dbReference>
<dbReference type="EMBL" id="FQWV01000009">
    <property type="protein sequence ID" value="SHH56876.1"/>
    <property type="molecule type" value="Genomic_DNA"/>
</dbReference>